<comment type="caution">
    <text evidence="7">The sequence shown here is derived from an EMBL/GenBank/DDBJ whole genome shotgun (WGS) entry which is preliminary data.</text>
</comment>
<dbReference type="PIRSF" id="PIRSF006324">
    <property type="entry name" value="LeuE"/>
    <property type="match status" value="1"/>
</dbReference>
<feature type="transmembrane region" description="Helical" evidence="6">
    <location>
        <begin position="42"/>
        <end position="67"/>
    </location>
</feature>
<keyword evidence="5 6" id="KW-0472">Membrane</keyword>
<keyword evidence="8" id="KW-1185">Reference proteome</keyword>
<gene>
    <name evidence="7" type="ORF">HNR67_008067</name>
</gene>
<feature type="transmembrane region" description="Helical" evidence="6">
    <location>
        <begin position="189"/>
        <end position="211"/>
    </location>
</feature>
<feature type="transmembrane region" description="Helical" evidence="6">
    <location>
        <begin position="120"/>
        <end position="142"/>
    </location>
</feature>
<dbReference type="EMBL" id="JACHMH010000001">
    <property type="protein sequence ID" value="MBB4681949.1"/>
    <property type="molecule type" value="Genomic_DNA"/>
</dbReference>
<evidence type="ECO:0000256" key="1">
    <source>
        <dbReference type="ARBA" id="ARBA00004651"/>
    </source>
</evidence>
<proteinExistence type="predicted"/>
<dbReference type="RefSeq" id="WP_185008891.1">
    <property type="nucleotide sequence ID" value="NZ_BAAAUI010000034.1"/>
</dbReference>
<protein>
    <submittedName>
        <fullName evidence="7">Threonine/homoserine/homoserine lactone efflux protein</fullName>
    </submittedName>
</protein>
<evidence type="ECO:0000313" key="8">
    <source>
        <dbReference type="Proteomes" id="UP000533598"/>
    </source>
</evidence>
<feature type="transmembrane region" description="Helical" evidence="6">
    <location>
        <begin position="79"/>
        <end position="99"/>
    </location>
</feature>
<feature type="transmembrane region" description="Helical" evidence="6">
    <location>
        <begin position="6"/>
        <end position="30"/>
    </location>
</feature>
<dbReference type="Pfam" id="PF01810">
    <property type="entry name" value="LysE"/>
    <property type="match status" value="1"/>
</dbReference>
<evidence type="ECO:0000313" key="7">
    <source>
        <dbReference type="EMBL" id="MBB4681949.1"/>
    </source>
</evidence>
<keyword evidence="3 6" id="KW-0812">Transmembrane</keyword>
<keyword evidence="4 6" id="KW-1133">Transmembrane helix</keyword>
<dbReference type="GO" id="GO:0005886">
    <property type="term" value="C:plasma membrane"/>
    <property type="evidence" value="ECO:0007669"/>
    <property type="project" value="UniProtKB-SubCell"/>
</dbReference>
<feature type="transmembrane region" description="Helical" evidence="6">
    <location>
        <begin position="154"/>
        <end position="177"/>
    </location>
</feature>
<sequence>MSLDLTQLPAFLLACAVVVLTPGVDAFLLLRTSLRQGVRSGLLTLAGIHSAALVHVALVVSGLGLLISHSPGVLTALRWLGAAYLGYLAFSIARGLWLARGELRTATAGEREDERAGNGPFLRGFLCNITNPKMLLFCLAFLPQFIGAAGNPVLQLGVLAGVFMVLAFAWELAIVLAASRLQERLARPVVLNGLDAFCAVAFLSMSVGLVLGS</sequence>
<dbReference type="PANTHER" id="PTHR30086:SF20">
    <property type="entry name" value="ARGININE EXPORTER PROTEIN ARGO-RELATED"/>
    <property type="match status" value="1"/>
</dbReference>
<comment type="subcellular location">
    <subcellularLocation>
        <location evidence="1">Cell membrane</location>
        <topology evidence="1">Multi-pass membrane protein</topology>
    </subcellularLocation>
</comment>
<name>A0A7W7CM50_9PSEU</name>
<evidence type="ECO:0000256" key="2">
    <source>
        <dbReference type="ARBA" id="ARBA00022475"/>
    </source>
</evidence>
<evidence type="ECO:0000256" key="4">
    <source>
        <dbReference type="ARBA" id="ARBA00022989"/>
    </source>
</evidence>
<dbReference type="InterPro" id="IPR001123">
    <property type="entry name" value="LeuE-type"/>
</dbReference>
<reference evidence="7 8" key="1">
    <citation type="submission" date="2020-08" db="EMBL/GenBank/DDBJ databases">
        <title>Sequencing the genomes of 1000 actinobacteria strains.</title>
        <authorList>
            <person name="Klenk H.-P."/>
        </authorList>
    </citation>
    <scope>NUCLEOTIDE SEQUENCE [LARGE SCALE GENOMIC DNA]</scope>
    <source>
        <strain evidence="7 8">DSM 44230</strain>
    </source>
</reference>
<evidence type="ECO:0000256" key="3">
    <source>
        <dbReference type="ARBA" id="ARBA00022692"/>
    </source>
</evidence>
<organism evidence="7 8">
    <name type="scientific">Crossiella cryophila</name>
    <dbReference type="NCBI Taxonomy" id="43355"/>
    <lineage>
        <taxon>Bacteria</taxon>
        <taxon>Bacillati</taxon>
        <taxon>Actinomycetota</taxon>
        <taxon>Actinomycetes</taxon>
        <taxon>Pseudonocardiales</taxon>
        <taxon>Pseudonocardiaceae</taxon>
        <taxon>Crossiella</taxon>
    </lineage>
</organism>
<accession>A0A7W7CM50</accession>
<dbReference type="GO" id="GO:0015171">
    <property type="term" value="F:amino acid transmembrane transporter activity"/>
    <property type="evidence" value="ECO:0007669"/>
    <property type="project" value="TreeGrafter"/>
</dbReference>
<dbReference type="Proteomes" id="UP000533598">
    <property type="component" value="Unassembled WGS sequence"/>
</dbReference>
<evidence type="ECO:0000256" key="5">
    <source>
        <dbReference type="ARBA" id="ARBA00023136"/>
    </source>
</evidence>
<dbReference type="AlphaFoldDB" id="A0A7W7CM50"/>
<keyword evidence="2" id="KW-1003">Cell membrane</keyword>
<evidence type="ECO:0000256" key="6">
    <source>
        <dbReference type="SAM" id="Phobius"/>
    </source>
</evidence>
<dbReference type="PANTHER" id="PTHR30086">
    <property type="entry name" value="ARGININE EXPORTER PROTEIN ARGO"/>
    <property type="match status" value="1"/>
</dbReference>